<organism evidence="1 2">
    <name type="scientific">Goodea atripinnis</name>
    <dbReference type="NCBI Taxonomy" id="208336"/>
    <lineage>
        <taxon>Eukaryota</taxon>
        <taxon>Metazoa</taxon>
        <taxon>Chordata</taxon>
        <taxon>Craniata</taxon>
        <taxon>Vertebrata</taxon>
        <taxon>Euteleostomi</taxon>
        <taxon>Actinopterygii</taxon>
        <taxon>Neopterygii</taxon>
        <taxon>Teleostei</taxon>
        <taxon>Neoteleostei</taxon>
        <taxon>Acanthomorphata</taxon>
        <taxon>Ovalentaria</taxon>
        <taxon>Atherinomorphae</taxon>
        <taxon>Cyprinodontiformes</taxon>
        <taxon>Goodeidae</taxon>
        <taxon>Goodea</taxon>
    </lineage>
</organism>
<sequence length="99" mass="11020">MGHKCFNCFTSSASTGIKRFCTNPLQVRTLHMMAKHPSHPCLGLAWPLKPLIVIIETSGTRHFARIQKTTTPDGDLICTLPTSSVFHRNCQLRHSSTTT</sequence>
<evidence type="ECO:0000313" key="1">
    <source>
        <dbReference type="EMBL" id="MEQ2188436.1"/>
    </source>
</evidence>
<name>A0ABV0PYM7_9TELE</name>
<dbReference type="EMBL" id="JAHRIO010091050">
    <property type="protein sequence ID" value="MEQ2188436.1"/>
    <property type="molecule type" value="Genomic_DNA"/>
</dbReference>
<dbReference type="Proteomes" id="UP001476798">
    <property type="component" value="Unassembled WGS sequence"/>
</dbReference>
<comment type="caution">
    <text evidence="1">The sequence shown here is derived from an EMBL/GenBank/DDBJ whole genome shotgun (WGS) entry which is preliminary data.</text>
</comment>
<proteinExistence type="predicted"/>
<evidence type="ECO:0000313" key="2">
    <source>
        <dbReference type="Proteomes" id="UP001476798"/>
    </source>
</evidence>
<keyword evidence="2" id="KW-1185">Reference proteome</keyword>
<protein>
    <submittedName>
        <fullName evidence="1">Uncharacterized protein</fullName>
    </submittedName>
</protein>
<gene>
    <name evidence="1" type="ORF">GOODEAATRI_015023</name>
</gene>
<accession>A0ABV0PYM7</accession>
<reference evidence="1 2" key="1">
    <citation type="submission" date="2021-06" db="EMBL/GenBank/DDBJ databases">
        <authorList>
            <person name="Palmer J.M."/>
        </authorList>
    </citation>
    <scope>NUCLEOTIDE SEQUENCE [LARGE SCALE GENOMIC DNA]</scope>
    <source>
        <strain evidence="1 2">GA_2019</strain>
        <tissue evidence="1">Muscle</tissue>
    </source>
</reference>